<name>A0A317ZU21_9MICO</name>
<feature type="domain" description="Low molecular weight protein antigen 6 PH" evidence="2">
    <location>
        <begin position="64"/>
        <end position="113"/>
    </location>
</feature>
<feature type="transmembrane region" description="Helical" evidence="1">
    <location>
        <begin position="43"/>
        <end position="63"/>
    </location>
</feature>
<keyword evidence="1" id="KW-0472">Membrane</keyword>
<dbReference type="EMBL" id="QHLY01000007">
    <property type="protein sequence ID" value="PXA70748.1"/>
    <property type="molecule type" value="Genomic_DNA"/>
</dbReference>
<keyword evidence="4" id="KW-1185">Reference proteome</keyword>
<feature type="transmembrane region" description="Helical" evidence="1">
    <location>
        <begin position="19"/>
        <end position="37"/>
    </location>
</feature>
<feature type="transmembrane region" description="Helical" evidence="1">
    <location>
        <begin position="164"/>
        <end position="184"/>
    </location>
</feature>
<dbReference type="AlphaFoldDB" id="A0A317ZU21"/>
<evidence type="ECO:0000259" key="2">
    <source>
        <dbReference type="Pfam" id="PF10756"/>
    </source>
</evidence>
<keyword evidence="1" id="KW-0812">Transmembrane</keyword>
<evidence type="ECO:0000313" key="4">
    <source>
        <dbReference type="Proteomes" id="UP000246722"/>
    </source>
</evidence>
<reference evidence="3 4" key="1">
    <citation type="submission" date="2018-05" db="EMBL/GenBank/DDBJ databases">
        <title>Genetic diversity of glacier-inhabiting Cryobacterium bacteria in China and description of Cryobacterium mengkeensis sp. nov. and Arthrobacter glacialis sp. nov.</title>
        <authorList>
            <person name="Liu Q."/>
            <person name="Xin Y.-H."/>
        </authorList>
    </citation>
    <scope>NUCLEOTIDE SEQUENCE [LARGE SCALE GENOMIC DNA]</scope>
    <source>
        <strain evidence="3 4">SK-1</strain>
    </source>
</reference>
<evidence type="ECO:0000256" key="1">
    <source>
        <dbReference type="SAM" id="Phobius"/>
    </source>
</evidence>
<evidence type="ECO:0000313" key="3">
    <source>
        <dbReference type="EMBL" id="PXA70748.1"/>
    </source>
</evidence>
<sequence>MRDTDAGTGRMLRSRMSQFVGVILLALTVLLLVDAVIRGRWDIAALSLPALGLVAWMAGEVFLRPGIRVHDGGVTIVNPLHTIEVPWAAVDDLSTRFLVSVQTRSGRRIRAWGAPTAVRSRGAGRSDDPGRSSSAHRVLESYWEQHAAASSAAAGSEVSATRNWHGVAIGVSVALILVIGGQLLSLG</sequence>
<dbReference type="Proteomes" id="UP000246722">
    <property type="component" value="Unassembled WGS sequence"/>
</dbReference>
<gene>
    <name evidence="3" type="ORF">CTB96_06655</name>
</gene>
<keyword evidence="1" id="KW-1133">Transmembrane helix</keyword>
<comment type="caution">
    <text evidence="3">The sequence shown here is derived from an EMBL/GenBank/DDBJ whole genome shotgun (WGS) entry which is preliminary data.</text>
</comment>
<dbReference type="Pfam" id="PF10756">
    <property type="entry name" value="bPH_6"/>
    <property type="match status" value="1"/>
</dbReference>
<organism evidence="3 4">
    <name type="scientific">Cryobacterium arcticum</name>
    <dbReference type="NCBI Taxonomy" id="670052"/>
    <lineage>
        <taxon>Bacteria</taxon>
        <taxon>Bacillati</taxon>
        <taxon>Actinomycetota</taxon>
        <taxon>Actinomycetes</taxon>
        <taxon>Micrococcales</taxon>
        <taxon>Microbacteriaceae</taxon>
        <taxon>Cryobacterium</taxon>
    </lineage>
</organism>
<protein>
    <recommendedName>
        <fullName evidence="2">Low molecular weight protein antigen 6 PH domain-containing protein</fullName>
    </recommendedName>
</protein>
<proteinExistence type="predicted"/>
<dbReference type="OrthoDB" id="3712355at2"/>
<dbReference type="InterPro" id="IPR019692">
    <property type="entry name" value="CFP-6_PH"/>
</dbReference>
<accession>A0A317ZU21</accession>